<dbReference type="AlphaFoldDB" id="A0A7Y9DNE0"/>
<evidence type="ECO:0000313" key="2">
    <source>
        <dbReference type="EMBL" id="NYD23815.1"/>
    </source>
</evidence>
<sequence>MGRTAGTLADAVADHPGSAGQDRRGRPLPHDGYGVSSPQDARGTVLPDLDVRGAMTCGSVLPVPYGVSRLVPDLSAALA</sequence>
<organism evidence="2 3">
    <name type="scientific">Kineococcus aurantiacus</name>
    <dbReference type="NCBI Taxonomy" id="37633"/>
    <lineage>
        <taxon>Bacteria</taxon>
        <taxon>Bacillati</taxon>
        <taxon>Actinomycetota</taxon>
        <taxon>Actinomycetes</taxon>
        <taxon>Kineosporiales</taxon>
        <taxon>Kineosporiaceae</taxon>
        <taxon>Kineococcus</taxon>
    </lineage>
</organism>
<feature type="region of interest" description="Disordered" evidence="1">
    <location>
        <begin position="1"/>
        <end position="43"/>
    </location>
</feature>
<evidence type="ECO:0000256" key="1">
    <source>
        <dbReference type="SAM" id="MobiDB-lite"/>
    </source>
</evidence>
<dbReference type="Proteomes" id="UP000521922">
    <property type="component" value="Unassembled WGS sequence"/>
</dbReference>
<proteinExistence type="predicted"/>
<evidence type="ECO:0000313" key="3">
    <source>
        <dbReference type="Proteomes" id="UP000521922"/>
    </source>
</evidence>
<gene>
    <name evidence="2" type="ORF">BJ968_003355</name>
</gene>
<keyword evidence="3" id="KW-1185">Reference proteome</keyword>
<reference evidence="2 3" key="1">
    <citation type="submission" date="2020-07" db="EMBL/GenBank/DDBJ databases">
        <title>Sequencing the genomes of 1000 actinobacteria strains.</title>
        <authorList>
            <person name="Klenk H.-P."/>
        </authorList>
    </citation>
    <scope>NUCLEOTIDE SEQUENCE [LARGE SCALE GENOMIC DNA]</scope>
    <source>
        <strain evidence="2 3">DSM 7487</strain>
    </source>
</reference>
<dbReference type="RefSeq" id="WP_179753812.1">
    <property type="nucleotide sequence ID" value="NZ_BAAAGN010000003.1"/>
</dbReference>
<accession>A0A7Y9DNE0</accession>
<dbReference type="EMBL" id="JACCBB010000001">
    <property type="protein sequence ID" value="NYD23815.1"/>
    <property type="molecule type" value="Genomic_DNA"/>
</dbReference>
<protein>
    <submittedName>
        <fullName evidence="2">Uncharacterized protein</fullName>
    </submittedName>
</protein>
<name>A0A7Y9DNE0_9ACTN</name>
<comment type="caution">
    <text evidence="2">The sequence shown here is derived from an EMBL/GenBank/DDBJ whole genome shotgun (WGS) entry which is preliminary data.</text>
</comment>